<dbReference type="KEGG" id="fsu:Fisuc_1950"/>
<dbReference type="RefSeq" id="WP_014546610.1">
    <property type="nucleotide sequence ID" value="NC_013410.1"/>
</dbReference>
<dbReference type="eggNOG" id="COG0239">
    <property type="taxonomic scope" value="Bacteria"/>
</dbReference>
<feature type="binding site" evidence="11">
    <location>
        <position position="72"/>
    </location>
    <ligand>
        <name>Na(+)</name>
        <dbReference type="ChEBI" id="CHEBI:29101"/>
        <note>structural</note>
    </ligand>
</feature>
<keyword evidence="11" id="KW-0813">Transport</keyword>
<dbReference type="HAMAP" id="MF_00454">
    <property type="entry name" value="FluC"/>
    <property type="match status" value="1"/>
</dbReference>
<evidence type="ECO:0000256" key="7">
    <source>
        <dbReference type="ARBA" id="ARBA00023136"/>
    </source>
</evidence>
<evidence type="ECO:0000313" key="15">
    <source>
        <dbReference type="Proteomes" id="UP000001497"/>
    </source>
</evidence>
<dbReference type="EMBL" id="CP001792">
    <property type="protein sequence ID" value="ACX75540.1"/>
    <property type="molecule type" value="Genomic_DNA"/>
</dbReference>
<keyword evidence="8 11" id="KW-0407">Ion channel</keyword>
<dbReference type="GO" id="GO:0140114">
    <property type="term" value="P:cellular detoxification of fluoride"/>
    <property type="evidence" value="ECO:0007669"/>
    <property type="project" value="UniProtKB-UniRule"/>
</dbReference>
<accession>C9RIR9</accession>
<keyword evidence="2 11" id="KW-1003">Cell membrane</keyword>
<dbReference type="PANTHER" id="PTHR28259">
    <property type="entry name" value="FLUORIDE EXPORT PROTEIN 1-RELATED"/>
    <property type="match status" value="1"/>
</dbReference>
<dbReference type="Proteomes" id="UP000000517">
    <property type="component" value="Chromosome"/>
</dbReference>
<dbReference type="GO" id="GO:0046872">
    <property type="term" value="F:metal ion binding"/>
    <property type="evidence" value="ECO:0007669"/>
    <property type="project" value="UniProtKB-KW"/>
</dbReference>
<evidence type="ECO:0000256" key="10">
    <source>
        <dbReference type="ARBA" id="ARBA00035585"/>
    </source>
</evidence>
<comment type="similarity">
    <text evidence="9 11">Belongs to the fluoride channel Fluc/FEX (TC 1.A.43) family.</text>
</comment>
<feature type="binding site" evidence="11">
    <location>
        <position position="75"/>
    </location>
    <ligand>
        <name>Na(+)</name>
        <dbReference type="ChEBI" id="CHEBI:29101"/>
        <note>structural</note>
    </ligand>
</feature>
<comment type="catalytic activity">
    <reaction evidence="10">
        <text>fluoride(in) = fluoride(out)</text>
        <dbReference type="Rhea" id="RHEA:76159"/>
        <dbReference type="ChEBI" id="CHEBI:17051"/>
    </reaction>
    <physiologicalReaction direction="left-to-right" evidence="10">
        <dbReference type="Rhea" id="RHEA:76160"/>
    </physiologicalReaction>
</comment>
<dbReference type="NCBIfam" id="TIGR00494">
    <property type="entry name" value="crcB"/>
    <property type="match status" value="1"/>
</dbReference>
<dbReference type="Pfam" id="PF02537">
    <property type="entry name" value="CRCB"/>
    <property type="match status" value="1"/>
</dbReference>
<keyword evidence="11" id="KW-0915">Sodium</keyword>
<evidence type="ECO:0000256" key="11">
    <source>
        <dbReference type="HAMAP-Rule" id="MF_00454"/>
    </source>
</evidence>
<comment type="activity regulation">
    <text evidence="11">Na(+) is not transported, but it plays an essential structural role and its presence is essential for fluoride channel function.</text>
</comment>
<evidence type="ECO:0000256" key="9">
    <source>
        <dbReference type="ARBA" id="ARBA00035120"/>
    </source>
</evidence>
<evidence type="ECO:0000256" key="6">
    <source>
        <dbReference type="ARBA" id="ARBA00023065"/>
    </source>
</evidence>
<dbReference type="KEGG" id="fsc:FSU_2470"/>
<dbReference type="AlphaFoldDB" id="C9RIR9"/>
<evidence type="ECO:0000256" key="1">
    <source>
        <dbReference type="ARBA" id="ARBA00004651"/>
    </source>
</evidence>
<gene>
    <name evidence="11 13" type="primary">crcB</name>
    <name evidence="11" type="synonym">fluC</name>
    <name evidence="12" type="ordered locus">Fisuc_1950</name>
    <name evidence="13" type="ordered locus">FSU_2470</name>
</gene>
<evidence type="ECO:0000256" key="5">
    <source>
        <dbReference type="ARBA" id="ARBA00022989"/>
    </source>
</evidence>
<dbReference type="PATRIC" id="fig|59374.8.peg.2369"/>
<keyword evidence="11" id="KW-0479">Metal-binding</keyword>
<dbReference type="HOGENOM" id="CLU_114342_2_3_0"/>
<feature type="transmembrane region" description="Helical" evidence="11">
    <location>
        <begin position="35"/>
        <end position="52"/>
    </location>
</feature>
<keyword evidence="4 11" id="KW-0812">Transmembrane</keyword>
<comment type="function">
    <text evidence="11">Fluoride-specific ion channel. Important for reducing fluoride concentration in the cell, thus reducing its toxicity.</text>
</comment>
<organism evidence="13 14">
    <name type="scientific">Fibrobacter succinogenes (strain ATCC 19169 / S85)</name>
    <dbReference type="NCBI Taxonomy" id="59374"/>
    <lineage>
        <taxon>Bacteria</taxon>
        <taxon>Pseudomonadati</taxon>
        <taxon>Fibrobacterota</taxon>
        <taxon>Fibrobacteria</taxon>
        <taxon>Fibrobacterales</taxon>
        <taxon>Fibrobacteraceae</taxon>
        <taxon>Fibrobacter</taxon>
    </lineage>
</organism>
<dbReference type="PANTHER" id="PTHR28259:SF1">
    <property type="entry name" value="FLUORIDE EXPORT PROTEIN 1-RELATED"/>
    <property type="match status" value="1"/>
</dbReference>
<evidence type="ECO:0000313" key="12">
    <source>
        <dbReference type="EMBL" id="ACX75540.1"/>
    </source>
</evidence>
<evidence type="ECO:0000256" key="8">
    <source>
        <dbReference type="ARBA" id="ARBA00023303"/>
    </source>
</evidence>
<reference evidence="14" key="2">
    <citation type="submission" date="2010-08" db="EMBL/GenBank/DDBJ databases">
        <title>Complete sequence of Fibrobacter succinogenes subsp. succinogenes S85.</title>
        <authorList>
            <person name="Durkin A.S."/>
            <person name="Nelson K.E."/>
            <person name="Morrison M."/>
            <person name="Forsberg C.W."/>
            <person name="Wilson D.B."/>
            <person name="Russell J.B."/>
            <person name="Cann I.K.O."/>
            <person name="Mackie R.I."/>
            <person name="White B.A."/>
        </authorList>
    </citation>
    <scope>NUCLEOTIDE SEQUENCE [LARGE SCALE GENOMIC DNA]</scope>
    <source>
        <strain evidence="14">ATCC 19169 / S85</strain>
    </source>
</reference>
<keyword evidence="5 11" id="KW-1133">Transmembrane helix</keyword>
<evidence type="ECO:0000313" key="14">
    <source>
        <dbReference type="Proteomes" id="UP000000517"/>
    </source>
</evidence>
<protein>
    <recommendedName>
        <fullName evidence="11">Fluoride-specific ion channel FluC</fullName>
    </recommendedName>
</protein>
<reference evidence="13" key="3">
    <citation type="submission" date="2010-08" db="EMBL/GenBank/DDBJ databases">
        <authorList>
            <person name="Durkin A.S."/>
            <person name="Nelson K.E."/>
            <person name="Morrison M."/>
            <person name="Forsberg C.W."/>
            <person name="Wilson D.B."/>
            <person name="Russell J.B."/>
            <person name="Cann I.K.O."/>
            <person name="Mackie R.I."/>
            <person name="White B.A."/>
        </authorList>
    </citation>
    <scope>NUCLEOTIDE SEQUENCE</scope>
    <source>
        <strain evidence="13">S85</strain>
    </source>
</reference>
<keyword evidence="6 11" id="KW-0406">Ion transport</keyword>
<evidence type="ECO:0000256" key="4">
    <source>
        <dbReference type="ARBA" id="ARBA00022692"/>
    </source>
</evidence>
<dbReference type="OrthoDB" id="9815830at2"/>
<sequence length="122" mass="12938">MNFLFVALGGALGSVLRYFMSLVIPKVAGFPWPTFVANILGCLCIGIFSGLFLKCDSLSPNLKLFLVTGFCGGFTTFSTFASENLALLQSGKFGMFIAYALASFVLGVAACAGGIYLMGYNR</sequence>
<dbReference type="InterPro" id="IPR003691">
    <property type="entry name" value="FluC"/>
</dbReference>
<keyword evidence="15" id="KW-1185">Reference proteome</keyword>
<keyword evidence="7 11" id="KW-0472">Membrane</keyword>
<dbReference type="Proteomes" id="UP000001497">
    <property type="component" value="Chromosome"/>
</dbReference>
<feature type="transmembrane region" description="Helical" evidence="11">
    <location>
        <begin position="64"/>
        <end position="81"/>
    </location>
</feature>
<reference evidence="12 15" key="1">
    <citation type="submission" date="2009-10" db="EMBL/GenBank/DDBJ databases">
        <title>Complete sequence of Fibrobacter succinogenes subsp. succinogenes S85.</title>
        <authorList>
            <consortium name="US DOE Joint Genome Institute"/>
            <person name="Lucas S."/>
            <person name="Copeland A."/>
            <person name="Lapidus A."/>
            <person name="Glavina del Rio T."/>
            <person name="Tice H."/>
            <person name="Bruce D."/>
            <person name="Goodwin L."/>
            <person name="Pitluck S."/>
            <person name="Chertkov O."/>
            <person name="Detter J.C."/>
            <person name="Han C."/>
            <person name="Tapia R."/>
            <person name="Larimer F."/>
            <person name="Land M."/>
            <person name="Hauser L."/>
            <person name="Kyrpides N."/>
            <person name="Mikhailova N."/>
            <person name="Weimer P.J."/>
            <person name="Stevenson D.M."/>
            <person name="Boyum J."/>
            <person name="Brumm P.I."/>
            <person name="Mead D."/>
        </authorList>
    </citation>
    <scope>NUCLEOTIDE SEQUENCE [LARGE SCALE GENOMIC DNA]</scope>
    <source>
        <strain evidence="15">ATCC 19169 / S85</strain>
        <strain evidence="12">S85</strain>
    </source>
</reference>
<comment type="subcellular location">
    <subcellularLocation>
        <location evidence="11">Cell inner membrane</location>
        <topology evidence="11">Multi-pass membrane protein</topology>
    </subcellularLocation>
    <subcellularLocation>
        <location evidence="1">Cell membrane</location>
        <topology evidence="1">Multi-pass membrane protein</topology>
    </subcellularLocation>
</comment>
<evidence type="ECO:0000313" key="13">
    <source>
        <dbReference type="EMBL" id="ADL25636.1"/>
    </source>
</evidence>
<dbReference type="GO" id="GO:0005886">
    <property type="term" value="C:plasma membrane"/>
    <property type="evidence" value="ECO:0007669"/>
    <property type="project" value="UniProtKB-SubCell"/>
</dbReference>
<name>C9RIR9_FIBSS</name>
<dbReference type="GO" id="GO:0062054">
    <property type="term" value="F:fluoride channel activity"/>
    <property type="evidence" value="ECO:0007669"/>
    <property type="project" value="UniProtKB-UniRule"/>
</dbReference>
<feature type="transmembrane region" description="Helical" evidence="11">
    <location>
        <begin position="93"/>
        <end position="117"/>
    </location>
</feature>
<evidence type="ECO:0000256" key="3">
    <source>
        <dbReference type="ARBA" id="ARBA00022519"/>
    </source>
</evidence>
<dbReference type="EMBL" id="CP002158">
    <property type="protein sequence ID" value="ADL25636.1"/>
    <property type="molecule type" value="Genomic_DNA"/>
</dbReference>
<proteinExistence type="inferred from homology"/>
<keyword evidence="3 11" id="KW-0997">Cell inner membrane</keyword>
<evidence type="ECO:0000256" key="2">
    <source>
        <dbReference type="ARBA" id="ARBA00022475"/>
    </source>
</evidence>
<dbReference type="STRING" id="59374.FSU_2470"/>